<proteinExistence type="predicted"/>
<sequence length="93" mass="10059">MESKIKLGVTLRYVQLRHASARAAALAVCTLGSTIKSTTRGPGVTPPSISMSFGDATLVTSAFIIAPWACALQEFQPYPLDFRAHAYRPHARL</sequence>
<evidence type="ECO:0000313" key="2">
    <source>
        <dbReference type="Proteomes" id="UP000299102"/>
    </source>
</evidence>
<dbReference type="Proteomes" id="UP000299102">
    <property type="component" value="Unassembled WGS sequence"/>
</dbReference>
<accession>A0A4C1Y3Q6</accession>
<protein>
    <submittedName>
        <fullName evidence="1">Uncharacterized protein</fullName>
    </submittedName>
</protein>
<organism evidence="1 2">
    <name type="scientific">Eumeta variegata</name>
    <name type="common">Bagworm moth</name>
    <name type="synonym">Eumeta japonica</name>
    <dbReference type="NCBI Taxonomy" id="151549"/>
    <lineage>
        <taxon>Eukaryota</taxon>
        <taxon>Metazoa</taxon>
        <taxon>Ecdysozoa</taxon>
        <taxon>Arthropoda</taxon>
        <taxon>Hexapoda</taxon>
        <taxon>Insecta</taxon>
        <taxon>Pterygota</taxon>
        <taxon>Neoptera</taxon>
        <taxon>Endopterygota</taxon>
        <taxon>Lepidoptera</taxon>
        <taxon>Glossata</taxon>
        <taxon>Ditrysia</taxon>
        <taxon>Tineoidea</taxon>
        <taxon>Psychidae</taxon>
        <taxon>Oiketicinae</taxon>
        <taxon>Eumeta</taxon>
    </lineage>
</organism>
<name>A0A4C1Y3Q6_EUMVA</name>
<gene>
    <name evidence="1" type="ORF">EVAR_88691_1</name>
</gene>
<evidence type="ECO:0000313" key="1">
    <source>
        <dbReference type="EMBL" id="GBP69604.1"/>
    </source>
</evidence>
<comment type="caution">
    <text evidence="1">The sequence shown here is derived from an EMBL/GenBank/DDBJ whole genome shotgun (WGS) entry which is preliminary data.</text>
</comment>
<dbReference type="EMBL" id="BGZK01001046">
    <property type="protein sequence ID" value="GBP69604.1"/>
    <property type="molecule type" value="Genomic_DNA"/>
</dbReference>
<reference evidence="1 2" key="1">
    <citation type="journal article" date="2019" name="Commun. Biol.">
        <title>The bagworm genome reveals a unique fibroin gene that provides high tensile strength.</title>
        <authorList>
            <person name="Kono N."/>
            <person name="Nakamura H."/>
            <person name="Ohtoshi R."/>
            <person name="Tomita M."/>
            <person name="Numata K."/>
            <person name="Arakawa K."/>
        </authorList>
    </citation>
    <scope>NUCLEOTIDE SEQUENCE [LARGE SCALE GENOMIC DNA]</scope>
</reference>
<keyword evidence="2" id="KW-1185">Reference proteome</keyword>
<dbReference type="AlphaFoldDB" id="A0A4C1Y3Q6"/>